<dbReference type="PANTHER" id="PTHR34653:SF1">
    <property type="entry name" value="FLAGELLAR HOOK-BASAL BODY COMPLEX PROTEIN FLIE"/>
    <property type="match status" value="1"/>
</dbReference>
<proteinExistence type="inferred from homology"/>
<dbReference type="InterPro" id="IPR001624">
    <property type="entry name" value="FliE"/>
</dbReference>
<evidence type="ECO:0000256" key="4">
    <source>
        <dbReference type="HAMAP-Rule" id="MF_00724"/>
    </source>
</evidence>
<evidence type="ECO:0000256" key="2">
    <source>
        <dbReference type="ARBA" id="ARBA00009272"/>
    </source>
</evidence>
<evidence type="ECO:0000313" key="6">
    <source>
        <dbReference type="Proteomes" id="UP000621540"/>
    </source>
</evidence>
<accession>A0ABR7I806</accession>
<evidence type="ECO:0000256" key="1">
    <source>
        <dbReference type="ARBA" id="ARBA00004117"/>
    </source>
</evidence>
<keyword evidence="3 4" id="KW-0975">Bacterial flagellum</keyword>
<reference evidence="5 6" key="1">
    <citation type="submission" date="2020-08" db="EMBL/GenBank/DDBJ databases">
        <title>Genome public.</title>
        <authorList>
            <person name="Liu C."/>
            <person name="Sun Q."/>
        </authorList>
    </citation>
    <scope>NUCLEOTIDE SEQUENCE [LARGE SCALE GENOMIC DNA]</scope>
    <source>
        <strain evidence="5 6">BX0805</strain>
    </source>
</reference>
<comment type="subcellular location">
    <subcellularLocation>
        <location evidence="1 4">Bacterial flagellum basal body</location>
    </subcellularLocation>
</comment>
<organism evidence="5 6">
    <name type="scientific">Roseburia yibonii</name>
    <dbReference type="NCBI Taxonomy" id="2763063"/>
    <lineage>
        <taxon>Bacteria</taxon>
        <taxon>Bacillati</taxon>
        <taxon>Bacillota</taxon>
        <taxon>Clostridia</taxon>
        <taxon>Lachnospirales</taxon>
        <taxon>Lachnospiraceae</taxon>
        <taxon>Roseburia</taxon>
    </lineage>
</organism>
<name>A0ABR7I806_9FIRM</name>
<evidence type="ECO:0000313" key="5">
    <source>
        <dbReference type="EMBL" id="MBC5753054.1"/>
    </source>
</evidence>
<gene>
    <name evidence="4" type="primary">fliE</name>
    <name evidence="5" type="ORF">H8Z76_03265</name>
</gene>
<comment type="caution">
    <text evidence="5">The sequence shown here is derived from an EMBL/GenBank/DDBJ whole genome shotgun (WGS) entry which is preliminary data.</text>
</comment>
<sequence>MDISALTNVSADDIKIAAEKAKTPTGADTFANALGSAMGMVNETNSYINKAESEEIRFALGEAENTHDLQVAQYKANSALQFTVAVRDKLLDAYKEIMNMQI</sequence>
<comment type="similarity">
    <text evidence="2 4">Belongs to the FliE family.</text>
</comment>
<dbReference type="Proteomes" id="UP000621540">
    <property type="component" value="Unassembled WGS sequence"/>
</dbReference>
<dbReference type="PANTHER" id="PTHR34653">
    <property type="match status" value="1"/>
</dbReference>
<evidence type="ECO:0000256" key="3">
    <source>
        <dbReference type="ARBA" id="ARBA00023143"/>
    </source>
</evidence>
<dbReference type="Pfam" id="PF02049">
    <property type="entry name" value="FliE"/>
    <property type="match status" value="1"/>
</dbReference>
<dbReference type="RefSeq" id="WP_022514495.1">
    <property type="nucleotide sequence ID" value="NZ_JACOQH010000002.1"/>
</dbReference>
<keyword evidence="6" id="KW-1185">Reference proteome</keyword>
<keyword evidence="5" id="KW-0966">Cell projection</keyword>
<keyword evidence="5" id="KW-0282">Flagellum</keyword>
<dbReference type="HAMAP" id="MF_00724">
    <property type="entry name" value="FliE"/>
    <property type="match status" value="1"/>
</dbReference>
<dbReference type="EMBL" id="JACOQH010000002">
    <property type="protein sequence ID" value="MBC5753054.1"/>
    <property type="molecule type" value="Genomic_DNA"/>
</dbReference>
<keyword evidence="5" id="KW-0969">Cilium</keyword>
<protein>
    <recommendedName>
        <fullName evidence="4">Flagellar hook-basal body complex protein FliE</fullName>
    </recommendedName>
</protein>